<dbReference type="KEGG" id="rhoz:GXP67_09135"/>
<name>A0A6C0GFX4_9BACT</name>
<gene>
    <name evidence="2" type="ORF">GXP67_09135</name>
</gene>
<dbReference type="AlphaFoldDB" id="A0A6C0GFX4"/>
<sequence>MTPSVTLENSSRLQLIDALRGFALLGIILANIPYPNEISSIYRESRLMVGSAQTDQFLRTAVSFFIDKKFITIFSILFGFGFSVQVQKMRSTSVAFKSYFVRRMLLLFVIGCIHAYILWFGDIIRDYAICGLLLLLVYHWPLKRILWTAIIFAGPLTAIVFILNEALVVYKH</sequence>
<evidence type="ECO:0000313" key="3">
    <source>
        <dbReference type="Proteomes" id="UP000480178"/>
    </source>
</evidence>
<accession>A0A6C0GFX4</accession>
<feature type="transmembrane region" description="Helical" evidence="1">
    <location>
        <begin position="57"/>
        <end position="80"/>
    </location>
</feature>
<organism evidence="2 3">
    <name type="scientific">Rhodocytophaga rosea</name>
    <dbReference type="NCBI Taxonomy" id="2704465"/>
    <lineage>
        <taxon>Bacteria</taxon>
        <taxon>Pseudomonadati</taxon>
        <taxon>Bacteroidota</taxon>
        <taxon>Cytophagia</taxon>
        <taxon>Cytophagales</taxon>
        <taxon>Rhodocytophagaceae</taxon>
        <taxon>Rhodocytophaga</taxon>
    </lineage>
</organism>
<dbReference type="RefSeq" id="WP_162442861.1">
    <property type="nucleotide sequence ID" value="NZ_CP048222.1"/>
</dbReference>
<keyword evidence="1" id="KW-0812">Transmembrane</keyword>
<protein>
    <recommendedName>
        <fullName evidence="4">DUF418 domain-containing protein</fullName>
    </recommendedName>
</protein>
<reference evidence="2 3" key="1">
    <citation type="submission" date="2020-01" db="EMBL/GenBank/DDBJ databases">
        <authorList>
            <person name="Kim M.K."/>
        </authorList>
    </citation>
    <scope>NUCLEOTIDE SEQUENCE [LARGE SCALE GENOMIC DNA]</scope>
    <source>
        <strain evidence="2 3">172606-1</strain>
    </source>
</reference>
<keyword evidence="1" id="KW-1133">Transmembrane helix</keyword>
<dbReference type="EMBL" id="CP048222">
    <property type="protein sequence ID" value="QHT66809.1"/>
    <property type="molecule type" value="Genomic_DNA"/>
</dbReference>
<dbReference type="PANTHER" id="PTHR30590:SF2">
    <property type="entry name" value="INNER MEMBRANE PROTEIN"/>
    <property type="match status" value="1"/>
</dbReference>
<proteinExistence type="predicted"/>
<feature type="transmembrane region" description="Helical" evidence="1">
    <location>
        <begin position="100"/>
        <end position="119"/>
    </location>
</feature>
<evidence type="ECO:0000256" key="1">
    <source>
        <dbReference type="SAM" id="Phobius"/>
    </source>
</evidence>
<feature type="transmembrane region" description="Helical" evidence="1">
    <location>
        <begin position="146"/>
        <end position="170"/>
    </location>
</feature>
<dbReference type="PANTHER" id="PTHR30590">
    <property type="entry name" value="INNER MEMBRANE PROTEIN"/>
    <property type="match status" value="1"/>
</dbReference>
<evidence type="ECO:0000313" key="2">
    <source>
        <dbReference type="EMBL" id="QHT66809.1"/>
    </source>
</evidence>
<keyword evidence="1" id="KW-0472">Membrane</keyword>
<keyword evidence="3" id="KW-1185">Reference proteome</keyword>
<dbReference type="InterPro" id="IPR052529">
    <property type="entry name" value="Bact_Transport_Assoc"/>
</dbReference>
<dbReference type="Proteomes" id="UP000480178">
    <property type="component" value="Chromosome"/>
</dbReference>
<evidence type="ECO:0008006" key="4">
    <source>
        <dbReference type="Google" id="ProtNLM"/>
    </source>
</evidence>